<comment type="similarity">
    <text evidence="9">Belongs to the PanD family.</text>
</comment>
<comment type="PTM">
    <text evidence="9 11">Is synthesized initially as an inactive proenzyme, which is activated by self-cleavage at a specific serine bond to produce a beta-subunit with a hydroxyl group at its C-terminus and an alpha-subunit with a pyruvoyl group at its N-terminus.</text>
</comment>
<dbReference type="NCBIfam" id="TIGR00223">
    <property type="entry name" value="panD"/>
    <property type="match status" value="1"/>
</dbReference>
<evidence type="ECO:0000256" key="8">
    <source>
        <dbReference type="ARBA" id="ARBA00023317"/>
    </source>
</evidence>
<evidence type="ECO:0000256" key="10">
    <source>
        <dbReference type="PIRSR" id="PIRSR006246-1"/>
    </source>
</evidence>
<dbReference type="UniPathway" id="UPA00028">
    <property type="reaction ID" value="UER00002"/>
</dbReference>
<evidence type="ECO:0000256" key="1">
    <source>
        <dbReference type="ARBA" id="ARBA00022490"/>
    </source>
</evidence>
<comment type="subunit">
    <text evidence="9">Heterooctamer of four alpha and four beta subunits.</text>
</comment>
<organism evidence="13 14">
    <name type="scientific">Pseudobacillus wudalianchiensis</name>
    <dbReference type="NCBI Taxonomy" id="1743143"/>
    <lineage>
        <taxon>Bacteria</taxon>
        <taxon>Bacillati</taxon>
        <taxon>Bacillota</taxon>
        <taxon>Bacilli</taxon>
        <taxon>Bacillales</taxon>
        <taxon>Bacillaceae</taxon>
        <taxon>Pseudobacillus</taxon>
    </lineage>
</organism>
<dbReference type="RefSeq" id="WP_049661872.1">
    <property type="nucleotide sequence ID" value="NZ_MAYT01000003.1"/>
</dbReference>
<keyword evidence="1 9" id="KW-0963">Cytoplasm</keyword>
<evidence type="ECO:0000256" key="4">
    <source>
        <dbReference type="ARBA" id="ARBA00022813"/>
    </source>
</evidence>
<dbReference type="HAMAP" id="MF_00446">
    <property type="entry name" value="PanD"/>
    <property type="match status" value="1"/>
</dbReference>
<evidence type="ECO:0000256" key="11">
    <source>
        <dbReference type="PIRSR" id="PIRSR006246-3"/>
    </source>
</evidence>
<protein>
    <recommendedName>
        <fullName evidence="9">Aspartate 1-decarboxylase</fullName>
        <ecNumber evidence="9">4.1.1.11</ecNumber>
    </recommendedName>
    <alternativeName>
        <fullName evidence="9">Aspartate alpha-decarboxylase</fullName>
    </alternativeName>
    <component>
        <recommendedName>
            <fullName evidence="9">Aspartate 1-decarboxylase beta chain</fullName>
        </recommendedName>
    </component>
    <component>
        <recommendedName>
            <fullName evidence="9">Aspartate 1-decarboxylase alpha chain</fullName>
        </recommendedName>
    </component>
</protein>
<dbReference type="GO" id="GO:0005829">
    <property type="term" value="C:cytosol"/>
    <property type="evidence" value="ECO:0007669"/>
    <property type="project" value="TreeGrafter"/>
</dbReference>
<keyword evidence="2 9" id="KW-0566">Pantothenate biosynthesis</keyword>
<comment type="catalytic activity">
    <reaction evidence="9">
        <text>L-aspartate + H(+) = beta-alanine + CO2</text>
        <dbReference type="Rhea" id="RHEA:19497"/>
        <dbReference type="ChEBI" id="CHEBI:15378"/>
        <dbReference type="ChEBI" id="CHEBI:16526"/>
        <dbReference type="ChEBI" id="CHEBI:29991"/>
        <dbReference type="ChEBI" id="CHEBI:57966"/>
        <dbReference type="EC" id="4.1.1.11"/>
    </reaction>
</comment>
<comment type="caution">
    <text evidence="9">Lacks conserved residue(s) required for the propagation of feature annotation.</text>
</comment>
<keyword evidence="5 9" id="KW-0865">Zymogen</keyword>
<comment type="caution">
    <text evidence="13">The sequence shown here is derived from an EMBL/GenBank/DDBJ whole genome shotgun (WGS) entry which is preliminary data.</text>
</comment>
<keyword evidence="8 9" id="KW-0670">Pyruvate</keyword>
<dbReference type="Gene3D" id="2.40.40.20">
    <property type="match status" value="1"/>
</dbReference>
<dbReference type="Pfam" id="PF02261">
    <property type="entry name" value="Asp_decarbox"/>
    <property type="match status" value="1"/>
</dbReference>
<dbReference type="CDD" id="cd06919">
    <property type="entry name" value="Asp_decarbox"/>
    <property type="match status" value="1"/>
</dbReference>
<evidence type="ECO:0000256" key="3">
    <source>
        <dbReference type="ARBA" id="ARBA00022793"/>
    </source>
</evidence>
<sequence length="128" mass="14376">MKRYICKGKIHRATVTEANLDYPGSITIDKELMKAVGILPYEMVQITSFRNATRWKTYAIPGEANSGVICLNGPPAHLFTKGDQVVILCIGIFEEDEMDELKTKVAYVDERNNIVELAENPLTDLWGD</sequence>
<feature type="active site" description="Proton donor" evidence="9 10">
    <location>
        <position position="58"/>
    </location>
</feature>
<evidence type="ECO:0000313" key="14">
    <source>
        <dbReference type="Proteomes" id="UP000092578"/>
    </source>
</evidence>
<evidence type="ECO:0000256" key="9">
    <source>
        <dbReference type="HAMAP-Rule" id="MF_00446"/>
    </source>
</evidence>
<dbReference type="EMBL" id="MAYT01000003">
    <property type="protein sequence ID" value="OCA92021.1"/>
    <property type="molecule type" value="Genomic_DNA"/>
</dbReference>
<name>A0A1B9B7C6_9BACI</name>
<dbReference type="AlphaFoldDB" id="A0A1B9B7C6"/>
<evidence type="ECO:0000256" key="12">
    <source>
        <dbReference type="PIRSR" id="PIRSR006246-5"/>
    </source>
</evidence>
<feature type="modified residue" description="Pyruvic acid (Ser)" evidence="9 11">
    <location>
        <position position="25"/>
    </location>
</feature>
<evidence type="ECO:0000256" key="2">
    <source>
        <dbReference type="ARBA" id="ARBA00022655"/>
    </source>
</evidence>
<evidence type="ECO:0000256" key="7">
    <source>
        <dbReference type="ARBA" id="ARBA00023270"/>
    </source>
</evidence>
<evidence type="ECO:0000313" key="13">
    <source>
        <dbReference type="EMBL" id="OCA92021.1"/>
    </source>
</evidence>
<dbReference type="GO" id="GO:0004068">
    <property type="term" value="F:aspartate 1-decarboxylase activity"/>
    <property type="evidence" value="ECO:0007669"/>
    <property type="project" value="UniProtKB-UniRule"/>
</dbReference>
<keyword evidence="14" id="KW-1185">Reference proteome</keyword>
<dbReference type="PANTHER" id="PTHR21012:SF0">
    <property type="entry name" value="ASPARTATE 1-DECARBOXYLASE"/>
    <property type="match status" value="1"/>
</dbReference>
<dbReference type="InterPro" id="IPR009010">
    <property type="entry name" value="Asp_de-COase-like_dom_sf"/>
</dbReference>
<dbReference type="GO" id="GO:0015940">
    <property type="term" value="P:pantothenate biosynthetic process"/>
    <property type="evidence" value="ECO:0007669"/>
    <property type="project" value="UniProtKB-UniRule"/>
</dbReference>
<dbReference type="GO" id="GO:0006523">
    <property type="term" value="P:alanine biosynthetic process"/>
    <property type="evidence" value="ECO:0007669"/>
    <property type="project" value="InterPro"/>
</dbReference>
<evidence type="ECO:0000256" key="5">
    <source>
        <dbReference type="ARBA" id="ARBA00023145"/>
    </source>
</evidence>
<proteinExistence type="inferred from homology"/>
<keyword evidence="4 9" id="KW-0068">Autocatalytic cleavage</keyword>
<keyword evidence="7 9" id="KW-0704">Schiff base</keyword>
<comment type="cofactor">
    <cofactor evidence="9 10">
        <name>pyruvate</name>
        <dbReference type="ChEBI" id="CHEBI:15361"/>
    </cofactor>
    <text evidence="9 10">Binds 1 pyruvoyl group covalently per subunit.</text>
</comment>
<dbReference type="PANTHER" id="PTHR21012">
    <property type="entry name" value="ASPARTATE 1-DECARBOXYLASE"/>
    <property type="match status" value="1"/>
</dbReference>
<keyword evidence="3 9" id="KW-0210">Decarboxylase</keyword>
<dbReference type="SUPFAM" id="SSF50692">
    <property type="entry name" value="ADC-like"/>
    <property type="match status" value="1"/>
</dbReference>
<feature type="chain" id="PRO_5013992962" description="Aspartate 1-decarboxylase alpha chain" evidence="9 12">
    <location>
        <begin position="25"/>
        <end position="128"/>
    </location>
</feature>
<feature type="active site" description="Schiff-base intermediate with substrate; via pyruvic acid" evidence="9 10">
    <location>
        <position position="25"/>
    </location>
</feature>
<comment type="subcellular location">
    <subcellularLocation>
        <location evidence="9">Cytoplasm</location>
    </subcellularLocation>
</comment>
<dbReference type="InterPro" id="IPR003190">
    <property type="entry name" value="Asp_decarbox"/>
</dbReference>
<dbReference type="PIRSF" id="PIRSF006246">
    <property type="entry name" value="Asp_decarbox"/>
    <property type="match status" value="1"/>
</dbReference>
<dbReference type="Proteomes" id="UP000092578">
    <property type="component" value="Unassembled WGS sequence"/>
</dbReference>
<evidence type="ECO:0000256" key="6">
    <source>
        <dbReference type="ARBA" id="ARBA00023239"/>
    </source>
</evidence>
<reference evidence="14" key="1">
    <citation type="submission" date="2016-05" db="EMBL/GenBank/DDBJ databases">
        <authorList>
            <person name="Liu B."/>
            <person name="Wang J."/>
            <person name="Zhu Y."/>
            <person name="Liu G."/>
            <person name="Chen Q."/>
            <person name="Chen Z."/>
            <person name="Lan J."/>
            <person name="Che J."/>
            <person name="Ge C."/>
            <person name="Shi H."/>
            <person name="Pan Z."/>
            <person name="Liu X."/>
        </authorList>
    </citation>
    <scope>NUCLEOTIDE SEQUENCE [LARGE SCALE GENOMIC DNA]</scope>
    <source>
        <strain evidence="14">FJAT-27215</strain>
    </source>
</reference>
<accession>A0A1B9B7C6</accession>
<feature type="chain" id="PRO_5013992963" description="Aspartate 1-decarboxylase beta chain" evidence="9 12">
    <location>
        <begin position="1"/>
        <end position="24"/>
    </location>
</feature>
<comment type="function">
    <text evidence="9">Catalyzes the pyruvoyl-dependent decarboxylation of aspartate to produce beta-alanine.</text>
</comment>
<dbReference type="EC" id="4.1.1.11" evidence="9"/>
<feature type="binding site" evidence="9">
    <location>
        <position position="57"/>
    </location>
    <ligand>
        <name>substrate</name>
    </ligand>
</feature>
<keyword evidence="6 9" id="KW-0456">Lyase</keyword>
<gene>
    <name evidence="9" type="primary">panD</name>
    <name evidence="13" type="ORF">A8F95_19145</name>
</gene>
<comment type="pathway">
    <text evidence="9">Cofactor biosynthesis; (R)-pantothenate biosynthesis; beta-alanine from L-aspartate: step 1/1.</text>
</comment>